<dbReference type="Pfam" id="PF00882">
    <property type="entry name" value="Zn_dep_PLPC"/>
    <property type="match status" value="1"/>
</dbReference>
<dbReference type="RefSeq" id="WP_078497427.1">
    <property type="nucleotide sequence ID" value="NZ_MSZX01000002.1"/>
</dbReference>
<dbReference type="EMBL" id="MSZX01000002">
    <property type="protein sequence ID" value="OPA80082.1"/>
    <property type="molecule type" value="Genomic_DNA"/>
</dbReference>
<dbReference type="Proteomes" id="UP000190188">
    <property type="component" value="Unassembled WGS sequence"/>
</dbReference>
<accession>A0A1T2XJT4</accession>
<proteinExistence type="predicted"/>
<sequence length="319" mass="36883">MPNIWAHFVFGEEVLEEMELTRMLAEPKNLRMFRMGCQGPDFLFYHHFLPWQKDKTMNEVGSAMHSEHCGLLLLDMIEGVAQRELHDPALIYTLGFVLHHVLDRNVHPYVFYRSGFKKWDHQRFEVWMDTLIVDQKRNQQTWRTPVWKEFETGGRFPDAIVDLFEQVTRKYYPELAVRVRRKAWNEANRQMTAAQRLFHDPTGIKRLLTFGQIEPFVYKRPVKPLDVLNESRKPWRDPTGTDASYTTSVWDQWAAARVDAAAVVAATTAYWAVVRQSGAASPAAAQAKERLAHAVGNRSYEHGKPCDSGLQICVADPII</sequence>
<feature type="domain" description="Phospholipase C/D" evidence="1">
    <location>
        <begin position="7"/>
        <end position="145"/>
    </location>
</feature>
<reference evidence="2 3" key="1">
    <citation type="submission" date="2017-01" db="EMBL/GenBank/DDBJ databases">
        <title>Genome analysis of Paenibacillus selenitrireducens ES3-24.</title>
        <authorList>
            <person name="Xu D."/>
            <person name="Yao R."/>
            <person name="Zheng S."/>
        </authorList>
    </citation>
    <scope>NUCLEOTIDE SEQUENCE [LARGE SCALE GENOMIC DNA]</scope>
    <source>
        <strain evidence="2 3">ES3-24</strain>
    </source>
</reference>
<keyword evidence="3" id="KW-1185">Reference proteome</keyword>
<evidence type="ECO:0000259" key="1">
    <source>
        <dbReference type="Pfam" id="PF00882"/>
    </source>
</evidence>
<protein>
    <recommendedName>
        <fullName evidence="1">Phospholipase C/D domain-containing protein</fullName>
    </recommendedName>
</protein>
<dbReference type="InterPro" id="IPR029002">
    <property type="entry name" value="PLPC/GPLD1"/>
</dbReference>
<name>A0A1T2XJT4_9BACL</name>
<dbReference type="STRING" id="1324314.BVG16_04850"/>
<evidence type="ECO:0000313" key="2">
    <source>
        <dbReference type="EMBL" id="OPA80082.1"/>
    </source>
</evidence>
<organism evidence="2 3">
    <name type="scientific">Paenibacillus selenitireducens</name>
    <dbReference type="NCBI Taxonomy" id="1324314"/>
    <lineage>
        <taxon>Bacteria</taxon>
        <taxon>Bacillati</taxon>
        <taxon>Bacillota</taxon>
        <taxon>Bacilli</taxon>
        <taxon>Bacillales</taxon>
        <taxon>Paenibacillaceae</taxon>
        <taxon>Paenibacillus</taxon>
    </lineage>
</organism>
<dbReference type="AlphaFoldDB" id="A0A1T2XJT4"/>
<dbReference type="OrthoDB" id="9810528at2"/>
<gene>
    <name evidence="2" type="ORF">BVG16_04850</name>
</gene>
<comment type="caution">
    <text evidence="2">The sequence shown here is derived from an EMBL/GenBank/DDBJ whole genome shotgun (WGS) entry which is preliminary data.</text>
</comment>
<evidence type="ECO:0000313" key="3">
    <source>
        <dbReference type="Proteomes" id="UP000190188"/>
    </source>
</evidence>